<proteinExistence type="predicted"/>
<protein>
    <submittedName>
        <fullName evidence="1">Uncharacterized protein</fullName>
    </submittedName>
</protein>
<gene>
    <name evidence="1" type="ORF">K2173_006627</name>
</gene>
<name>A0AAV8T5I0_9ROSI</name>
<evidence type="ECO:0000313" key="2">
    <source>
        <dbReference type="Proteomes" id="UP001159364"/>
    </source>
</evidence>
<accession>A0AAV8T5I0</accession>
<dbReference type="AlphaFoldDB" id="A0AAV8T5I0"/>
<dbReference type="EMBL" id="JAIWQS010000006">
    <property type="protein sequence ID" value="KAJ8762025.1"/>
    <property type="molecule type" value="Genomic_DNA"/>
</dbReference>
<evidence type="ECO:0000313" key="1">
    <source>
        <dbReference type="EMBL" id="KAJ8762025.1"/>
    </source>
</evidence>
<comment type="caution">
    <text evidence="1">The sequence shown here is derived from an EMBL/GenBank/DDBJ whole genome shotgun (WGS) entry which is preliminary data.</text>
</comment>
<organism evidence="1 2">
    <name type="scientific">Erythroxylum novogranatense</name>
    <dbReference type="NCBI Taxonomy" id="1862640"/>
    <lineage>
        <taxon>Eukaryota</taxon>
        <taxon>Viridiplantae</taxon>
        <taxon>Streptophyta</taxon>
        <taxon>Embryophyta</taxon>
        <taxon>Tracheophyta</taxon>
        <taxon>Spermatophyta</taxon>
        <taxon>Magnoliopsida</taxon>
        <taxon>eudicotyledons</taxon>
        <taxon>Gunneridae</taxon>
        <taxon>Pentapetalae</taxon>
        <taxon>rosids</taxon>
        <taxon>fabids</taxon>
        <taxon>Malpighiales</taxon>
        <taxon>Erythroxylaceae</taxon>
        <taxon>Erythroxylum</taxon>
    </lineage>
</organism>
<sequence length="88" mass="9954">MATIDIISGNNYWNSSSSICSLRSYLLIWIVTKISFNYSHRDLVVSQVTGAIAGRSARHLNSFMLVLIWRKAFAVSWQLALRVDKGSF</sequence>
<dbReference type="Proteomes" id="UP001159364">
    <property type="component" value="Linkage Group LG06"/>
</dbReference>
<reference evidence="1 2" key="1">
    <citation type="submission" date="2021-09" db="EMBL/GenBank/DDBJ databases">
        <title>Genomic insights and catalytic innovation underlie evolution of tropane alkaloids biosynthesis.</title>
        <authorList>
            <person name="Wang Y.-J."/>
            <person name="Tian T."/>
            <person name="Huang J.-P."/>
            <person name="Huang S.-X."/>
        </authorList>
    </citation>
    <scope>NUCLEOTIDE SEQUENCE [LARGE SCALE GENOMIC DNA]</scope>
    <source>
        <strain evidence="1">KIB-2018</strain>
        <tissue evidence="1">Leaf</tissue>
    </source>
</reference>
<keyword evidence="2" id="KW-1185">Reference proteome</keyword>